<protein>
    <submittedName>
        <fullName evidence="1">Uncharacterized protein</fullName>
    </submittedName>
</protein>
<organism evidence="1 2">
    <name type="scientific">Gongylonema pulchrum</name>
    <dbReference type="NCBI Taxonomy" id="637853"/>
    <lineage>
        <taxon>Eukaryota</taxon>
        <taxon>Metazoa</taxon>
        <taxon>Ecdysozoa</taxon>
        <taxon>Nematoda</taxon>
        <taxon>Chromadorea</taxon>
        <taxon>Rhabditida</taxon>
        <taxon>Spirurina</taxon>
        <taxon>Spiruromorpha</taxon>
        <taxon>Spiruroidea</taxon>
        <taxon>Gongylonematidae</taxon>
        <taxon>Gongylonema</taxon>
    </lineage>
</organism>
<evidence type="ECO:0000313" key="2">
    <source>
        <dbReference type="Proteomes" id="UP000271098"/>
    </source>
</evidence>
<accession>A0A3P7P6H0</accession>
<dbReference type="EMBL" id="UYRT01096566">
    <property type="protein sequence ID" value="VDN40847.1"/>
    <property type="molecule type" value="Genomic_DNA"/>
</dbReference>
<gene>
    <name evidence="1" type="ORF">GPUH_LOCUS23009</name>
</gene>
<dbReference type="Gene3D" id="3.40.630.90">
    <property type="match status" value="1"/>
</dbReference>
<evidence type="ECO:0000313" key="1">
    <source>
        <dbReference type="EMBL" id="VDN40847.1"/>
    </source>
</evidence>
<keyword evidence="2" id="KW-1185">Reference proteome</keyword>
<sequence>MVKNIREVSLQQLIEYDSKFAGANRESFVRSWVYERPDAVSKVVVNSSNEIVGYGTGRLFSIWDSAGFSPVYGDSVLVFLALFGALAEHFKEQIQRKNVVDLRVPSIHLKAVRSVLQGIADVKEVRSSCISPIALEQPDPILTSCCHPELMIP</sequence>
<reference evidence="1 2" key="1">
    <citation type="submission" date="2018-11" db="EMBL/GenBank/DDBJ databases">
        <authorList>
            <consortium name="Pathogen Informatics"/>
        </authorList>
    </citation>
    <scope>NUCLEOTIDE SEQUENCE [LARGE SCALE GENOMIC DNA]</scope>
</reference>
<dbReference type="OrthoDB" id="6418983at2759"/>
<proteinExistence type="predicted"/>
<dbReference type="Proteomes" id="UP000271098">
    <property type="component" value="Unassembled WGS sequence"/>
</dbReference>
<name>A0A3P7P6H0_9BILA</name>
<dbReference type="AlphaFoldDB" id="A0A3P7P6H0"/>